<proteinExistence type="predicted"/>
<keyword evidence="3" id="KW-1185">Reference proteome</keyword>
<dbReference type="OrthoDB" id="5566985at2"/>
<dbReference type="Proteomes" id="UP000057158">
    <property type="component" value="Chromosome"/>
</dbReference>
<dbReference type="KEGG" id="des:DSOUD_1504"/>
<dbReference type="PATRIC" id="fig|1603606.3.peg.1636"/>
<sequence length="336" mass="36208">MHVFFYTLLPVAALWGGVVLLPGNALANRITTVDLGIESGYRQDNLDWNMAGNLDGTSPNVLSELSWDDLKLLQVDARGRFTLGRPGAPVAFHARSNLGVGTIIDGSNQDSDYGGDNRTLEFSRSNNDTSDGGALDISIGLGPRFAFGGGALTLTPLFGYSYHGQYLRLSGGNQTVSNQDIATAVFGVDADGEPLVNVPPTGPFSGLDSSYDAHWWGPWLGLDLTLAPTAALTLTGSGEYHLADYLGEADWNLRTDLAHPVSFDHQADASGVVFALGTEWAFHRRWALTGRFGYQKWQTDRGLHRVFLADGTVGVTRLNAVNWESAALMVGARCRF</sequence>
<accession>A0A0M3QFL6</accession>
<dbReference type="AlphaFoldDB" id="A0A0M3QFL6"/>
<dbReference type="RefSeq" id="WP_053550406.1">
    <property type="nucleotide sequence ID" value="NZ_CP010802.1"/>
</dbReference>
<evidence type="ECO:0000313" key="2">
    <source>
        <dbReference type="EMBL" id="ALC16283.1"/>
    </source>
</evidence>
<feature type="domain" description="Protochlamydia outer membrane protein" evidence="1">
    <location>
        <begin position="37"/>
        <end position="330"/>
    </location>
</feature>
<evidence type="ECO:0000259" key="1">
    <source>
        <dbReference type="Pfam" id="PF17251"/>
    </source>
</evidence>
<dbReference type="InterPro" id="IPR035163">
    <property type="entry name" value="Pom"/>
</dbReference>
<reference evidence="2 3" key="1">
    <citation type="submission" date="2015-07" db="EMBL/GenBank/DDBJ databases">
        <title>Isolation and Genomic Characterization of a Novel Halophilic Metal-Reducing Deltaproteobacterium from the Deep Subsurface.</title>
        <authorList>
            <person name="Badalamenti J.P."/>
            <person name="Summers Z.M."/>
            <person name="Gralnick J.A."/>
            <person name="Bond D.R."/>
        </authorList>
    </citation>
    <scope>NUCLEOTIDE SEQUENCE [LARGE SCALE GENOMIC DNA]</scope>
    <source>
        <strain evidence="2 3">WTL</strain>
    </source>
</reference>
<organism evidence="2 3">
    <name type="scientific">Desulfuromonas soudanensis</name>
    <dbReference type="NCBI Taxonomy" id="1603606"/>
    <lineage>
        <taxon>Bacteria</taxon>
        <taxon>Pseudomonadati</taxon>
        <taxon>Thermodesulfobacteriota</taxon>
        <taxon>Desulfuromonadia</taxon>
        <taxon>Desulfuromonadales</taxon>
        <taxon>Desulfuromonadaceae</taxon>
        <taxon>Desulfuromonas</taxon>
    </lineage>
</organism>
<protein>
    <recommendedName>
        <fullName evidence="1">Protochlamydia outer membrane protein domain-containing protein</fullName>
    </recommendedName>
</protein>
<dbReference type="Gene3D" id="2.40.128.90">
    <property type="entry name" value="OMPT-like"/>
    <property type="match status" value="1"/>
</dbReference>
<dbReference type="Pfam" id="PF17251">
    <property type="entry name" value="Pom"/>
    <property type="match status" value="1"/>
</dbReference>
<evidence type="ECO:0000313" key="3">
    <source>
        <dbReference type="Proteomes" id="UP000057158"/>
    </source>
</evidence>
<gene>
    <name evidence="2" type="ORF">DSOUD_1504</name>
</gene>
<dbReference type="EMBL" id="CP010802">
    <property type="protein sequence ID" value="ALC16283.1"/>
    <property type="molecule type" value="Genomic_DNA"/>
</dbReference>
<name>A0A0M3QFL6_9BACT</name>
<dbReference type="STRING" id="1603606.DSOUD_1504"/>
<dbReference type="InterPro" id="IPR053724">
    <property type="entry name" value="OMP_A26_sf"/>
</dbReference>